<keyword evidence="5" id="KW-0411">Iron-sulfur</keyword>
<dbReference type="InterPro" id="IPR023867">
    <property type="entry name" value="Sulphatase_maturase_rSAM"/>
</dbReference>
<evidence type="ECO:0000313" key="7">
    <source>
        <dbReference type="EMBL" id="OGF26655.1"/>
    </source>
</evidence>
<dbReference type="InterPro" id="IPR058240">
    <property type="entry name" value="rSAM_sf"/>
</dbReference>
<comment type="cofactor">
    <cofactor evidence="1">
        <name>[4Fe-4S] cluster</name>
        <dbReference type="ChEBI" id="CHEBI:49883"/>
    </cofactor>
</comment>
<evidence type="ECO:0000256" key="3">
    <source>
        <dbReference type="ARBA" id="ARBA00022723"/>
    </source>
</evidence>
<dbReference type="AlphaFoldDB" id="A0A1F5SIZ1"/>
<gene>
    <name evidence="7" type="ORF">A2242_04865</name>
</gene>
<dbReference type="EMBL" id="MFGC01000035">
    <property type="protein sequence ID" value="OGF26655.1"/>
    <property type="molecule type" value="Genomic_DNA"/>
</dbReference>
<dbReference type="SUPFAM" id="SSF102114">
    <property type="entry name" value="Radical SAM enzymes"/>
    <property type="match status" value="1"/>
</dbReference>
<evidence type="ECO:0000256" key="5">
    <source>
        <dbReference type="ARBA" id="ARBA00023014"/>
    </source>
</evidence>
<feature type="domain" description="Radical SAM core" evidence="6">
    <location>
        <begin position="96"/>
        <end position="329"/>
    </location>
</feature>
<dbReference type="PANTHER" id="PTHR43273">
    <property type="entry name" value="ANAEROBIC SULFATASE-MATURATING ENZYME HOMOLOG ASLB-RELATED"/>
    <property type="match status" value="1"/>
</dbReference>
<dbReference type="Pfam" id="PF04055">
    <property type="entry name" value="Radical_SAM"/>
    <property type="match status" value="1"/>
</dbReference>
<dbReference type="InterPro" id="IPR013785">
    <property type="entry name" value="Aldolase_TIM"/>
</dbReference>
<dbReference type="InterPro" id="IPR007197">
    <property type="entry name" value="rSAM"/>
</dbReference>
<dbReference type="SFLD" id="SFLDG01386">
    <property type="entry name" value="main_SPASM_domain-containing"/>
    <property type="match status" value="1"/>
</dbReference>
<evidence type="ECO:0000256" key="1">
    <source>
        <dbReference type="ARBA" id="ARBA00001966"/>
    </source>
</evidence>
<dbReference type="Gene3D" id="3.20.20.70">
    <property type="entry name" value="Aldolase class I"/>
    <property type="match status" value="1"/>
</dbReference>
<evidence type="ECO:0000313" key="8">
    <source>
        <dbReference type="Proteomes" id="UP000178925"/>
    </source>
</evidence>
<dbReference type="CDD" id="cd01335">
    <property type="entry name" value="Radical_SAM"/>
    <property type="match status" value="1"/>
</dbReference>
<comment type="caution">
    <text evidence="7">The sequence shown here is derived from an EMBL/GenBank/DDBJ whole genome shotgun (WGS) entry which is preliminary data.</text>
</comment>
<protein>
    <recommendedName>
        <fullName evidence="6">Radical SAM core domain-containing protein</fullName>
    </recommendedName>
</protein>
<dbReference type="GO" id="GO:0046872">
    <property type="term" value="F:metal ion binding"/>
    <property type="evidence" value="ECO:0007669"/>
    <property type="project" value="UniProtKB-KW"/>
</dbReference>
<dbReference type="PROSITE" id="PS51918">
    <property type="entry name" value="RADICAL_SAM"/>
    <property type="match status" value="1"/>
</dbReference>
<proteinExistence type="predicted"/>
<sequence length="460" mass="52043">MEQYLRLSDFCHIEAVGNGTFVLYNALTAGVLFVEGAIAQLLRNAAGNIFALDDIPLSEHQRNIFSAALLERRLAFPVGQRLDLEDYQKMQKLLQGNGIGILYLLLADGCNLACKYCYIENAIPLTHVFSTMTQDTAEAALQSFARVVAQDIEEPQVILYGGEPLLNKSVLYWVINRVVALKQESVLPEKTGITINTNGTLIDQTFISFVKGKNIQISISLDGKQDAHDMMRCYRDGSGSFENVMNACKQMRNNGVDFGFSVTVTKANIEHMEEIILWLHEEFQINSIGFNIVIDRNEELLGMSEDVFADKLTQQLIQCFKLCREKGIYEDRIMRKVDAFIKGYPYLYDCGAPGDQMVVTPQGMVGVCQAFCGSQKYFIPLADFKEPSNHPIWQQWRYRSPFYQKQCYDCVALGICGGGCPYNAEKQHGSMWALDDMFCTHARGTLRFLLQDLYRQQTQE</sequence>
<dbReference type="GO" id="GO:0051536">
    <property type="term" value="F:iron-sulfur cluster binding"/>
    <property type="evidence" value="ECO:0007669"/>
    <property type="project" value="UniProtKB-KW"/>
</dbReference>
<keyword evidence="4" id="KW-0408">Iron</keyword>
<evidence type="ECO:0000256" key="4">
    <source>
        <dbReference type="ARBA" id="ARBA00023004"/>
    </source>
</evidence>
<accession>A0A1F5SIZ1</accession>
<dbReference type="InterPro" id="IPR006638">
    <property type="entry name" value="Elp3/MiaA/NifB-like_rSAM"/>
</dbReference>
<evidence type="ECO:0000259" key="6">
    <source>
        <dbReference type="PROSITE" id="PS51918"/>
    </source>
</evidence>
<keyword evidence="2" id="KW-0949">S-adenosyl-L-methionine</keyword>
<dbReference type="SFLD" id="SFLDG01384">
    <property type="entry name" value="thioether_bond_formation_requi"/>
    <property type="match status" value="1"/>
</dbReference>
<name>A0A1F5SIZ1_9BACT</name>
<reference evidence="7 8" key="1">
    <citation type="journal article" date="2016" name="Nat. Commun.">
        <title>Thousands of microbial genomes shed light on interconnected biogeochemical processes in an aquifer system.</title>
        <authorList>
            <person name="Anantharaman K."/>
            <person name="Brown C.T."/>
            <person name="Hug L.A."/>
            <person name="Sharon I."/>
            <person name="Castelle C.J."/>
            <person name="Probst A.J."/>
            <person name="Thomas B.C."/>
            <person name="Singh A."/>
            <person name="Wilkins M.J."/>
            <person name="Karaoz U."/>
            <person name="Brodie E.L."/>
            <person name="Williams K.H."/>
            <person name="Hubbard S.S."/>
            <person name="Banfield J.F."/>
        </authorList>
    </citation>
    <scope>NUCLEOTIDE SEQUENCE [LARGE SCALE GENOMIC DNA]</scope>
</reference>
<keyword evidence="3" id="KW-0479">Metal-binding</keyword>
<dbReference type="SFLD" id="SFLDG01067">
    <property type="entry name" value="SPASM/twitch_domain_containing"/>
    <property type="match status" value="1"/>
</dbReference>
<dbReference type="NCBIfam" id="TIGR04085">
    <property type="entry name" value="rSAM_more_4Fe4S"/>
    <property type="match status" value="1"/>
</dbReference>
<dbReference type="GO" id="GO:0016491">
    <property type="term" value="F:oxidoreductase activity"/>
    <property type="evidence" value="ECO:0007669"/>
    <property type="project" value="InterPro"/>
</dbReference>
<dbReference type="InterPro" id="IPR023885">
    <property type="entry name" value="4Fe4S-binding_SPASM_dom"/>
</dbReference>
<dbReference type="Proteomes" id="UP000178925">
    <property type="component" value="Unassembled WGS sequence"/>
</dbReference>
<dbReference type="SFLD" id="SFLDS00029">
    <property type="entry name" value="Radical_SAM"/>
    <property type="match status" value="1"/>
</dbReference>
<dbReference type="PANTHER" id="PTHR43273:SF8">
    <property type="entry name" value="RADICAL SAM DOMAIN PROTEIN"/>
    <property type="match status" value="1"/>
</dbReference>
<dbReference type="STRING" id="1797995.A2242_04865"/>
<dbReference type="SFLD" id="SFLDG01072">
    <property type="entry name" value="dehydrogenase_like"/>
    <property type="match status" value="1"/>
</dbReference>
<evidence type="ECO:0000256" key="2">
    <source>
        <dbReference type="ARBA" id="ARBA00022691"/>
    </source>
</evidence>
<organism evidence="7 8">
    <name type="scientific">Candidatus Falkowbacteria bacterium RIFOXYA2_FULL_47_9</name>
    <dbReference type="NCBI Taxonomy" id="1797995"/>
    <lineage>
        <taxon>Bacteria</taxon>
        <taxon>Candidatus Falkowiibacteriota</taxon>
    </lineage>
</organism>
<dbReference type="SMART" id="SM00729">
    <property type="entry name" value="Elp3"/>
    <property type="match status" value="1"/>
</dbReference>